<dbReference type="Pfam" id="PF14625">
    <property type="entry name" value="Lustrin_cystein"/>
    <property type="match status" value="6"/>
</dbReference>
<evidence type="ECO:0000313" key="3">
    <source>
        <dbReference type="Proteomes" id="UP001608902"/>
    </source>
</evidence>
<organism evidence="2 3">
    <name type="scientific">Gnathostoma spinigerum</name>
    <dbReference type="NCBI Taxonomy" id="75299"/>
    <lineage>
        <taxon>Eukaryota</taxon>
        <taxon>Metazoa</taxon>
        <taxon>Ecdysozoa</taxon>
        <taxon>Nematoda</taxon>
        <taxon>Chromadorea</taxon>
        <taxon>Rhabditida</taxon>
        <taxon>Spirurina</taxon>
        <taxon>Gnathostomatomorpha</taxon>
        <taxon>Gnathostomatoidea</taxon>
        <taxon>Gnathostomatidae</taxon>
        <taxon>Gnathostoma</taxon>
    </lineage>
</organism>
<sequence>MCTAQTIDCFLLKLIFDIYFIRFCHGDATPAAVSNVSNKSINNQIGSSLNELTTATLRRRRYQPLSVNICPPGWVLNEDRFYTSCTTNPNAACDDASSCTAQPIFQMQHPCCYSAVTNQLLPVLRYQNDIKCVSHKHIPELLPDNQPRLCSHLSPACSKGYVCQESVTIGVMICCPQSLPQNIRFSCPFNGQRAALQGYDNIFCATPNQQGICPSGSLCYPASAAPEINICCYSELPSLVFATPKCPDGRRPQLDELGKYVACNAHSSIQPCANGFSCSRSVTNPSIILCCSNGSEMECPNGGEPLMESGSAKKCTLNDPLSCPTKYECVQRTGNTTKYVCCSTNARSRCPRNFIPALGPTGREVFCTPNNPQICPSDSNCFQSLSQTDMYLCCRSEQSPLICRNSREALRTSTGEIQQCSGPGASCPRDGYACTISITMRSWVCCEDENLTLLCINGQQPYRGNQGVVLQCGGTNTNVCPIGYKCISSTDANRWVCCMDSPPISSSLPPPITETPSSISMTCPSGWNSYRSHKDGKYRYCQSSIDMK</sequence>
<accession>A0ABD6E5Q8</accession>
<gene>
    <name evidence="2" type="ORF">AB6A40_001674</name>
</gene>
<keyword evidence="1" id="KW-0732">Signal</keyword>
<dbReference type="Proteomes" id="UP001608902">
    <property type="component" value="Unassembled WGS sequence"/>
</dbReference>
<dbReference type="InterPro" id="IPR053014">
    <property type="entry name" value="Cuticle_assoc_divergent"/>
</dbReference>
<dbReference type="EMBL" id="JBGFUD010000648">
    <property type="protein sequence ID" value="MFH4974965.1"/>
    <property type="molecule type" value="Genomic_DNA"/>
</dbReference>
<dbReference type="SMART" id="SM00289">
    <property type="entry name" value="WR1"/>
    <property type="match status" value="8"/>
</dbReference>
<dbReference type="InterPro" id="IPR006150">
    <property type="entry name" value="Cys_repeat_1"/>
</dbReference>
<name>A0ABD6E5Q8_9BILA</name>
<feature type="signal peptide" evidence="1">
    <location>
        <begin position="1"/>
        <end position="26"/>
    </location>
</feature>
<keyword evidence="3" id="KW-1185">Reference proteome</keyword>
<proteinExistence type="predicted"/>
<protein>
    <submittedName>
        <fullName evidence="2">Uncharacterized protein</fullName>
    </submittedName>
</protein>
<evidence type="ECO:0000313" key="2">
    <source>
        <dbReference type="EMBL" id="MFH4974965.1"/>
    </source>
</evidence>
<comment type="caution">
    <text evidence="2">The sequence shown here is derived from an EMBL/GenBank/DDBJ whole genome shotgun (WGS) entry which is preliminary data.</text>
</comment>
<feature type="chain" id="PRO_5044837676" evidence="1">
    <location>
        <begin position="27"/>
        <end position="548"/>
    </location>
</feature>
<dbReference type="InterPro" id="IPR028150">
    <property type="entry name" value="Lustrin_cystein"/>
</dbReference>
<reference evidence="2 3" key="1">
    <citation type="submission" date="2024-08" db="EMBL/GenBank/DDBJ databases">
        <title>Gnathostoma spinigerum genome.</title>
        <authorList>
            <person name="Gonzalez-Bertolin B."/>
            <person name="Monzon S."/>
            <person name="Zaballos A."/>
            <person name="Jimenez P."/>
            <person name="Dekumyoy P."/>
            <person name="Varona S."/>
            <person name="Cuesta I."/>
            <person name="Sumanam S."/>
            <person name="Adisakwattana P."/>
            <person name="Gasser R.B."/>
            <person name="Hernandez-Gonzalez A."/>
            <person name="Young N.D."/>
            <person name="Perteguer M.J."/>
        </authorList>
    </citation>
    <scope>NUCLEOTIDE SEQUENCE [LARGE SCALE GENOMIC DNA]</scope>
    <source>
        <strain evidence="2">AL3</strain>
        <tissue evidence="2">Liver</tissue>
    </source>
</reference>
<evidence type="ECO:0000256" key="1">
    <source>
        <dbReference type="SAM" id="SignalP"/>
    </source>
</evidence>
<dbReference type="AlphaFoldDB" id="A0ABD6E5Q8"/>
<dbReference type="PANTHER" id="PTHR46339">
    <property type="entry name" value="PROTEIN CBG15282-RELATED"/>
    <property type="match status" value="1"/>
</dbReference>